<dbReference type="PANTHER" id="PTHR42760:SF124">
    <property type="entry name" value="SHORT-CHAIN DEHYDROGENASE_REDUCTASE"/>
    <property type="match status" value="1"/>
</dbReference>
<dbReference type="PANTHER" id="PTHR42760">
    <property type="entry name" value="SHORT-CHAIN DEHYDROGENASES/REDUCTASES FAMILY MEMBER"/>
    <property type="match status" value="1"/>
</dbReference>
<accession>A0A2V5HYK6</accession>
<reference evidence="3 4" key="1">
    <citation type="submission" date="2018-02" db="EMBL/GenBank/DDBJ databases">
        <title>The genomes of Aspergillus section Nigri reveals drivers in fungal speciation.</title>
        <authorList>
            <consortium name="DOE Joint Genome Institute"/>
            <person name="Vesth T.C."/>
            <person name="Nybo J."/>
            <person name="Theobald S."/>
            <person name="Brandl J."/>
            <person name="Frisvad J.C."/>
            <person name="Nielsen K.F."/>
            <person name="Lyhne E.K."/>
            <person name="Kogle M.E."/>
            <person name="Kuo A."/>
            <person name="Riley R."/>
            <person name="Clum A."/>
            <person name="Nolan M."/>
            <person name="Lipzen A."/>
            <person name="Salamov A."/>
            <person name="Henrissat B."/>
            <person name="Wiebenga A."/>
            <person name="De vries R.P."/>
            <person name="Grigoriev I.V."/>
            <person name="Mortensen U.H."/>
            <person name="Andersen M.R."/>
            <person name="Baker S.E."/>
        </authorList>
    </citation>
    <scope>NUCLEOTIDE SEQUENCE [LARGE SCALE GENOMIC DNA]</scope>
    <source>
        <strain evidence="3 4">CBS 114.80</strain>
    </source>
</reference>
<dbReference type="FunFam" id="3.40.50.720:FF:000084">
    <property type="entry name" value="Short-chain dehydrogenase reductase"/>
    <property type="match status" value="1"/>
</dbReference>
<sequence length="278" mass="29776">MSTPKHDSHQRLRDKVAIVTGSSSGLGRAIALAYAREGARVVCADLVPSARAAIPEETTIATDALIRQRGGVAIYVPTDVGESPAWEHLVQATIAEFGRLDILVNNAGICDEILDARPLHLTPDETWDRTMRVNARSVFLGSKAAVRQMLLHQDPHGPSGDRGWIVNLSSVFGTVADAGKPCYCASKGTVTSLTRQVAVEYAKDRIHCNAICPGFVHTAFLAEVKQTGASMEELERMHPLRGPGSPEDVAQFAVVLASEDAAWVTGACMFVDGGYTAR</sequence>
<dbReference type="PRINTS" id="PR00081">
    <property type="entry name" value="GDHRDH"/>
</dbReference>
<evidence type="ECO:0000313" key="4">
    <source>
        <dbReference type="Proteomes" id="UP000248817"/>
    </source>
</evidence>
<organism evidence="3 4">
    <name type="scientific">Aspergillus indologenus CBS 114.80</name>
    <dbReference type="NCBI Taxonomy" id="1450541"/>
    <lineage>
        <taxon>Eukaryota</taxon>
        <taxon>Fungi</taxon>
        <taxon>Dikarya</taxon>
        <taxon>Ascomycota</taxon>
        <taxon>Pezizomycotina</taxon>
        <taxon>Eurotiomycetes</taxon>
        <taxon>Eurotiomycetidae</taxon>
        <taxon>Eurotiales</taxon>
        <taxon>Aspergillaceae</taxon>
        <taxon>Aspergillus</taxon>
        <taxon>Aspergillus subgen. Circumdati</taxon>
    </lineage>
</organism>
<keyword evidence="2" id="KW-0521">NADP</keyword>
<dbReference type="Pfam" id="PF13561">
    <property type="entry name" value="adh_short_C2"/>
    <property type="match status" value="1"/>
</dbReference>
<dbReference type="NCBIfam" id="NF005559">
    <property type="entry name" value="PRK07231.1"/>
    <property type="match status" value="1"/>
</dbReference>
<dbReference type="InterPro" id="IPR002347">
    <property type="entry name" value="SDR_fam"/>
</dbReference>
<dbReference type="AlphaFoldDB" id="A0A2V5HYK6"/>
<keyword evidence="4" id="KW-1185">Reference proteome</keyword>
<proteinExistence type="inferred from homology"/>
<evidence type="ECO:0000313" key="3">
    <source>
        <dbReference type="EMBL" id="PYI27832.1"/>
    </source>
</evidence>
<gene>
    <name evidence="3" type="ORF">BP00DRAFT_352582</name>
</gene>
<comment type="similarity">
    <text evidence="1">Belongs to the short-chain dehydrogenases/reductases (SDR) family.</text>
</comment>
<protein>
    <submittedName>
        <fullName evidence="3">Putative short-chain dehydrogenase</fullName>
    </submittedName>
</protein>
<name>A0A2V5HYK6_9EURO</name>
<dbReference type="Gene3D" id="3.40.50.720">
    <property type="entry name" value="NAD(P)-binding Rossmann-like Domain"/>
    <property type="match status" value="1"/>
</dbReference>
<dbReference type="Proteomes" id="UP000248817">
    <property type="component" value="Unassembled WGS sequence"/>
</dbReference>
<dbReference type="InterPro" id="IPR036291">
    <property type="entry name" value="NAD(P)-bd_dom_sf"/>
</dbReference>
<evidence type="ECO:0000256" key="2">
    <source>
        <dbReference type="ARBA" id="ARBA00022857"/>
    </source>
</evidence>
<evidence type="ECO:0000256" key="1">
    <source>
        <dbReference type="ARBA" id="ARBA00006484"/>
    </source>
</evidence>
<dbReference type="SUPFAM" id="SSF51735">
    <property type="entry name" value="NAD(P)-binding Rossmann-fold domains"/>
    <property type="match status" value="1"/>
</dbReference>
<dbReference type="CDD" id="cd05233">
    <property type="entry name" value="SDR_c"/>
    <property type="match status" value="1"/>
</dbReference>
<dbReference type="GO" id="GO:0016616">
    <property type="term" value="F:oxidoreductase activity, acting on the CH-OH group of donors, NAD or NADP as acceptor"/>
    <property type="evidence" value="ECO:0007669"/>
    <property type="project" value="TreeGrafter"/>
</dbReference>
<dbReference type="PRINTS" id="PR00080">
    <property type="entry name" value="SDRFAMILY"/>
</dbReference>
<dbReference type="EMBL" id="KZ825561">
    <property type="protein sequence ID" value="PYI27832.1"/>
    <property type="molecule type" value="Genomic_DNA"/>
</dbReference>